<accession>A0A8H3B6A8</accession>
<dbReference type="GO" id="GO:0005886">
    <property type="term" value="C:plasma membrane"/>
    <property type="evidence" value="ECO:0007669"/>
    <property type="project" value="TreeGrafter"/>
</dbReference>
<comment type="caution">
    <text evidence="4">The sequence shown here is derived from an EMBL/GenBank/DDBJ whole genome shotgun (WGS) entry which is preliminary data.</text>
</comment>
<gene>
    <name evidence="4" type="ORF">RDB_LOCUS46673</name>
</gene>
<proteinExistence type="predicted"/>
<evidence type="ECO:0000256" key="2">
    <source>
        <dbReference type="ARBA" id="ARBA00022840"/>
    </source>
</evidence>
<organism evidence="4 5">
    <name type="scientific">Rhizoctonia solani</name>
    <dbReference type="NCBI Taxonomy" id="456999"/>
    <lineage>
        <taxon>Eukaryota</taxon>
        <taxon>Fungi</taxon>
        <taxon>Dikarya</taxon>
        <taxon>Basidiomycota</taxon>
        <taxon>Agaricomycotina</taxon>
        <taxon>Agaricomycetes</taxon>
        <taxon>Cantharellales</taxon>
        <taxon>Ceratobasidiaceae</taxon>
        <taxon>Rhizoctonia</taxon>
    </lineage>
</organism>
<dbReference type="PROSITE" id="PS50011">
    <property type="entry name" value="PROTEIN_KINASE_DOM"/>
    <property type="match status" value="1"/>
</dbReference>
<dbReference type="InterPro" id="IPR000719">
    <property type="entry name" value="Prot_kinase_dom"/>
</dbReference>
<dbReference type="AlphaFoldDB" id="A0A8H3B6A8"/>
<dbReference type="PANTHER" id="PTHR27001">
    <property type="entry name" value="OS01G0253100 PROTEIN"/>
    <property type="match status" value="1"/>
</dbReference>
<sequence>MKHTDPEMTTVISRTMPIAEVLSHLTKCGIPDLTNHLDLADAGTYPLFTGGSSDIYYGQLHDSTLVTIKIFRLTHDPSPMGGYDMRIISSIHKWSKCRHPNLHELLGFTLFHNRIGMVSPWMRNGDLPRYLRRTPWANRFDLCVQICEGVSHLHHTGIVHGDIKGANVLISDDGVAMLTDFDEVQLGDSSLVFTRPNEPAMTLKWTAPEVLLGGQRTFKSDVYGLGMV</sequence>
<dbReference type="InterPro" id="IPR008271">
    <property type="entry name" value="Ser/Thr_kinase_AS"/>
</dbReference>
<reference evidence="4" key="1">
    <citation type="submission" date="2021-01" db="EMBL/GenBank/DDBJ databases">
        <authorList>
            <person name="Kaushik A."/>
        </authorList>
    </citation>
    <scope>NUCLEOTIDE SEQUENCE</scope>
    <source>
        <strain evidence="4">AG6-10EEA</strain>
    </source>
</reference>
<dbReference type="PROSITE" id="PS00108">
    <property type="entry name" value="PROTEIN_KINASE_ST"/>
    <property type="match status" value="1"/>
</dbReference>
<dbReference type="GO" id="GO:0004672">
    <property type="term" value="F:protein kinase activity"/>
    <property type="evidence" value="ECO:0007669"/>
    <property type="project" value="InterPro"/>
</dbReference>
<protein>
    <recommendedName>
        <fullName evidence="3">Protein kinase domain-containing protein</fullName>
    </recommendedName>
</protein>
<keyword evidence="1" id="KW-0547">Nucleotide-binding</keyword>
<dbReference type="Pfam" id="PF00069">
    <property type="entry name" value="Pkinase"/>
    <property type="match status" value="1"/>
</dbReference>
<dbReference type="SMART" id="SM00220">
    <property type="entry name" value="S_TKc"/>
    <property type="match status" value="1"/>
</dbReference>
<dbReference type="Proteomes" id="UP000663853">
    <property type="component" value="Unassembled WGS sequence"/>
</dbReference>
<dbReference type="SUPFAM" id="SSF56112">
    <property type="entry name" value="Protein kinase-like (PK-like)"/>
    <property type="match status" value="1"/>
</dbReference>
<keyword evidence="2" id="KW-0067">ATP-binding</keyword>
<evidence type="ECO:0000256" key="1">
    <source>
        <dbReference type="ARBA" id="ARBA00022741"/>
    </source>
</evidence>
<feature type="domain" description="Protein kinase" evidence="3">
    <location>
        <begin position="41"/>
        <end position="228"/>
    </location>
</feature>
<dbReference type="InterPro" id="IPR011009">
    <property type="entry name" value="Kinase-like_dom_sf"/>
</dbReference>
<evidence type="ECO:0000259" key="3">
    <source>
        <dbReference type="PROSITE" id="PS50011"/>
    </source>
</evidence>
<dbReference type="EMBL" id="CAJMXA010001006">
    <property type="protein sequence ID" value="CAE6448738.1"/>
    <property type="molecule type" value="Genomic_DNA"/>
</dbReference>
<dbReference type="Gene3D" id="1.10.510.10">
    <property type="entry name" value="Transferase(Phosphotransferase) domain 1"/>
    <property type="match status" value="1"/>
</dbReference>
<dbReference type="GO" id="GO:0005524">
    <property type="term" value="F:ATP binding"/>
    <property type="evidence" value="ECO:0007669"/>
    <property type="project" value="UniProtKB-KW"/>
</dbReference>
<evidence type="ECO:0000313" key="5">
    <source>
        <dbReference type="Proteomes" id="UP000663853"/>
    </source>
</evidence>
<feature type="non-terminal residue" evidence="4">
    <location>
        <position position="1"/>
    </location>
</feature>
<evidence type="ECO:0000313" key="4">
    <source>
        <dbReference type="EMBL" id="CAE6448738.1"/>
    </source>
</evidence>
<dbReference type="PANTHER" id="PTHR27001:SF931">
    <property type="entry name" value="OS11G0664100 PROTEIN"/>
    <property type="match status" value="1"/>
</dbReference>
<name>A0A8H3B6A8_9AGAM</name>